<keyword evidence="7" id="KW-0472">Membrane</keyword>
<organism evidence="10 11">
    <name type="scientific">Vagococcus hydrophili</name>
    <dbReference type="NCBI Taxonomy" id="2714947"/>
    <lineage>
        <taxon>Bacteria</taxon>
        <taxon>Bacillati</taxon>
        <taxon>Bacillota</taxon>
        <taxon>Bacilli</taxon>
        <taxon>Lactobacillales</taxon>
        <taxon>Enterococcaceae</taxon>
        <taxon>Vagococcus</taxon>
    </lineage>
</organism>
<evidence type="ECO:0000256" key="1">
    <source>
        <dbReference type="ARBA" id="ARBA00004202"/>
    </source>
</evidence>
<reference evidence="10 11" key="1">
    <citation type="submission" date="2020-03" db="EMBL/GenBank/DDBJ databases">
        <title>Vagococcus sp. nov., isolated from beetles.</title>
        <authorList>
            <person name="Hyun D.-W."/>
            <person name="Bae J.-W."/>
        </authorList>
    </citation>
    <scope>NUCLEOTIDE SEQUENCE [LARGE SCALE GENOMIC DNA]</scope>
    <source>
        <strain evidence="10 11">HDW17B</strain>
    </source>
</reference>
<dbReference type="CDD" id="cd03811">
    <property type="entry name" value="GT4_GT28_WabH-like"/>
    <property type="match status" value="1"/>
</dbReference>
<evidence type="ECO:0000256" key="5">
    <source>
        <dbReference type="ARBA" id="ARBA00022729"/>
    </source>
</evidence>
<protein>
    <submittedName>
        <fullName evidence="10">Glycosyltransferase</fullName>
    </submittedName>
</protein>
<dbReference type="GO" id="GO:0019350">
    <property type="term" value="P:teichoic acid biosynthetic process"/>
    <property type="evidence" value="ECO:0007669"/>
    <property type="project" value="UniProtKB-KW"/>
</dbReference>
<evidence type="ECO:0000259" key="9">
    <source>
        <dbReference type="Pfam" id="PF13457"/>
    </source>
</evidence>
<dbReference type="InterPro" id="IPR043149">
    <property type="entry name" value="TagF_N"/>
</dbReference>
<dbReference type="GO" id="GO:0047355">
    <property type="term" value="F:CDP-glycerol glycerophosphotransferase activity"/>
    <property type="evidence" value="ECO:0007669"/>
    <property type="project" value="InterPro"/>
</dbReference>
<dbReference type="Gene3D" id="3.40.50.12580">
    <property type="match status" value="1"/>
</dbReference>
<evidence type="ECO:0000256" key="4">
    <source>
        <dbReference type="ARBA" id="ARBA00022679"/>
    </source>
</evidence>
<dbReference type="GO" id="GO:0005886">
    <property type="term" value="C:plasma membrane"/>
    <property type="evidence" value="ECO:0007669"/>
    <property type="project" value="UniProtKB-SubCell"/>
</dbReference>
<dbReference type="AlphaFoldDB" id="A0A6G8AR14"/>
<dbReference type="EMBL" id="CP049887">
    <property type="protein sequence ID" value="QIL47436.1"/>
    <property type="molecule type" value="Genomic_DNA"/>
</dbReference>
<dbReference type="Gene3D" id="3.40.50.11820">
    <property type="match status" value="1"/>
</dbReference>
<dbReference type="RefSeq" id="WP_166033545.1">
    <property type="nucleotide sequence ID" value="NZ_CP049887.1"/>
</dbReference>
<keyword evidence="5" id="KW-0732">Signal</keyword>
<evidence type="ECO:0000313" key="10">
    <source>
        <dbReference type="EMBL" id="QIL47436.1"/>
    </source>
</evidence>
<dbReference type="Proteomes" id="UP000501747">
    <property type="component" value="Chromosome"/>
</dbReference>
<dbReference type="PANTHER" id="PTHR37316:SF3">
    <property type="entry name" value="TEICHOIC ACID GLYCEROL-PHOSPHATE TRANSFERASE"/>
    <property type="match status" value="1"/>
</dbReference>
<dbReference type="InterPro" id="IPR051612">
    <property type="entry name" value="Teichoic_Acid_Biosynth"/>
</dbReference>
<dbReference type="SUPFAM" id="SSF53756">
    <property type="entry name" value="UDP-Glycosyltransferase/glycogen phosphorylase"/>
    <property type="match status" value="2"/>
</dbReference>
<sequence>MGVANKIARLIGPAVLPKISYYRKTVDSYTKYFVSEKVEKKTVLYESRDGKSLTDSPFAIFEYLLSVDPEQEYTHIWSVTESSEMEKVRELYKSKKNVIFVIRNSDEYLKWLTKAEFLINNSTFQPFVTIKDEQTYINTWHGTPLKTMGFDIPGNPANAKNVVRNFFMADYLISPNPHTTEMFVKNYRLNENYTGQIIESGYPRIDQTFHENKDDLLKMLFDFNVSLDLGKKIILYTPTFKGADLSVSDGEIAQIHQEMSLVRERFGEEYNVLVKVHPFIYDQAKKYVPLREFLIPDIIDTNKLLGIVDCLITDYSSIFFDYLVTDKPILFYCWDDDLYSNKRGKYFEYDELPGPVAFNIDELITKLEHLDEQQEIYKANYKLCKEKFVPYDDGQVTARVVEIIFNKETLLGVKVIQPTSCKKRLLIYPGGMRSNGITSSFLSLVQSINYEEYDVVCLLDNIRALDQIKNVADIPKNVSLLFRFDISNFTAKEYYQDMHIHLKGVKKGKEDKYPNEIYERDVRRLLGKQRFDVAIDFSGYSLHWGKIILASKADRHVCYLHSDMMLDMEREVNGRKIHKINLQGVFSVYNRYDGLVSVSEVMKEINQEKLAQYADRSKFTYADNTINPKKILEGTKEEKIIEVKDTEFFFRDGHINNLEKTIKLRSSRPDMVLGNVDKKELRDPHVDVLGKFEYNEILYYKISQNHQYLGWVEASGVEVDSVKILSKNKVSYFGKLNTSAADYFYTEPLGLAESYPLSKAGLYRNIYVSITDEVVTQTGISVRVMLKGNDLGWLPKGKITFSKKLNWTKTKEPSFKVKLLRAFALSANHLEKRYQMKRLKDTPLKKEWLAAYYENKNKTSLKGYLLPIENENYKELGVFQSIYVQSLATTLNGRWYEIMDDSGKTYFVKEEAISIKSFSEETVMTEKEVFKTATFKKIETVVFSTLLEAIDKKGTVVTSLDSVTVTKEIKTSENNIFYEVKWEDKFLFVEQASLNIMRGEGILNAKDEIIPYPDQDKVNIVTVGRLSQEKNQIVLIEAFVEFQKNQPNSHLYIIGAGPEGNNLQNKIQELGMSDYIELLGQVYNPFEFIKRCDIFALTSLYEGQSLVLIEALTLGMKCVSTDIPACRLVLKDGAYGLISETNDAYGVAQSLTEMINKEQRFETFDPYAYNQEAIKMFYQTLTSLK</sequence>
<comment type="subcellular location">
    <subcellularLocation>
        <location evidence="1">Cell membrane</location>
        <topology evidence="1">Peripheral membrane protein</topology>
    </subcellularLocation>
</comment>
<dbReference type="GO" id="GO:0016757">
    <property type="term" value="F:glycosyltransferase activity"/>
    <property type="evidence" value="ECO:0007669"/>
    <property type="project" value="InterPro"/>
</dbReference>
<keyword evidence="11" id="KW-1185">Reference proteome</keyword>
<keyword evidence="4 10" id="KW-0808">Transferase</keyword>
<feature type="domain" description="Glycosyl transferase family 1" evidence="8">
    <location>
        <begin position="1015"/>
        <end position="1170"/>
    </location>
</feature>
<feature type="domain" description="GW" evidence="9">
    <location>
        <begin position="962"/>
        <end position="995"/>
    </location>
</feature>
<feature type="domain" description="GW" evidence="9">
    <location>
        <begin position="727"/>
        <end position="797"/>
    </location>
</feature>
<evidence type="ECO:0000256" key="6">
    <source>
        <dbReference type="ARBA" id="ARBA00022944"/>
    </source>
</evidence>
<comment type="similarity">
    <text evidence="2">Belongs to the CDP-glycerol glycerophosphotransferase family.</text>
</comment>
<keyword evidence="3" id="KW-1003">Cell membrane</keyword>
<name>A0A6G8AR14_9ENTE</name>
<accession>A0A6G8AR14</accession>
<dbReference type="InterPro" id="IPR007554">
    <property type="entry name" value="Glycerophosphate_synth"/>
</dbReference>
<evidence type="ECO:0000313" key="11">
    <source>
        <dbReference type="Proteomes" id="UP000501747"/>
    </source>
</evidence>
<dbReference type="InterPro" id="IPR043148">
    <property type="entry name" value="TagF_C"/>
</dbReference>
<dbReference type="Pfam" id="PF00534">
    <property type="entry name" value="Glycos_transf_1"/>
    <property type="match status" value="1"/>
</dbReference>
<dbReference type="InterPro" id="IPR025987">
    <property type="entry name" value="GW_dom"/>
</dbReference>
<dbReference type="PANTHER" id="PTHR37316">
    <property type="entry name" value="TEICHOIC ACID GLYCEROL-PHOSPHATE PRIMASE"/>
    <property type="match status" value="1"/>
</dbReference>
<dbReference type="KEGG" id="vhy:G7082_02245"/>
<evidence type="ECO:0000256" key="2">
    <source>
        <dbReference type="ARBA" id="ARBA00010488"/>
    </source>
</evidence>
<proteinExistence type="inferred from homology"/>
<gene>
    <name evidence="10" type="ORF">G7082_02245</name>
</gene>
<dbReference type="Pfam" id="PF04464">
    <property type="entry name" value="Glyphos_transf"/>
    <property type="match status" value="1"/>
</dbReference>
<dbReference type="InterPro" id="IPR001296">
    <property type="entry name" value="Glyco_trans_1"/>
</dbReference>
<feature type="domain" description="GW" evidence="9">
    <location>
        <begin position="682"/>
        <end position="717"/>
    </location>
</feature>
<dbReference type="Gene3D" id="2.30.30.170">
    <property type="match status" value="1"/>
</dbReference>
<evidence type="ECO:0000256" key="3">
    <source>
        <dbReference type="ARBA" id="ARBA00022475"/>
    </source>
</evidence>
<feature type="domain" description="GW" evidence="9">
    <location>
        <begin position="880"/>
        <end position="913"/>
    </location>
</feature>
<dbReference type="InterPro" id="IPR038200">
    <property type="entry name" value="GW_dom_sf"/>
</dbReference>
<dbReference type="SUPFAM" id="SSF82057">
    <property type="entry name" value="Prokaryotic SH3-related domain"/>
    <property type="match status" value="1"/>
</dbReference>
<dbReference type="Gene3D" id="3.40.50.2000">
    <property type="entry name" value="Glycogen Phosphorylase B"/>
    <property type="match status" value="1"/>
</dbReference>
<evidence type="ECO:0000259" key="8">
    <source>
        <dbReference type="Pfam" id="PF00534"/>
    </source>
</evidence>
<dbReference type="Pfam" id="PF13457">
    <property type="entry name" value="GW"/>
    <property type="match status" value="4"/>
</dbReference>
<evidence type="ECO:0000256" key="7">
    <source>
        <dbReference type="ARBA" id="ARBA00023136"/>
    </source>
</evidence>
<keyword evidence="6" id="KW-0777">Teichoic acid biosynthesis</keyword>